<dbReference type="CDD" id="cd00130">
    <property type="entry name" value="PAS"/>
    <property type="match status" value="1"/>
</dbReference>
<dbReference type="Gene3D" id="3.30.450.20">
    <property type="entry name" value="PAS domain"/>
    <property type="match status" value="1"/>
</dbReference>
<organism evidence="5 6">
    <name type="scientific">Flavobacterium nackdongense</name>
    <dbReference type="NCBI Taxonomy" id="2547394"/>
    <lineage>
        <taxon>Bacteria</taxon>
        <taxon>Pseudomonadati</taxon>
        <taxon>Bacteroidota</taxon>
        <taxon>Flavobacteriia</taxon>
        <taxon>Flavobacteriales</taxon>
        <taxon>Flavobacteriaceae</taxon>
        <taxon>Flavobacterium</taxon>
    </lineage>
</organism>
<accession>A0A4P6YB30</accession>
<evidence type="ECO:0000256" key="3">
    <source>
        <dbReference type="ARBA" id="ARBA00022991"/>
    </source>
</evidence>
<evidence type="ECO:0000259" key="4">
    <source>
        <dbReference type="PROSITE" id="PS50112"/>
    </source>
</evidence>
<gene>
    <name evidence="5" type="ORF">E1750_11365</name>
</gene>
<dbReference type="NCBIfam" id="TIGR00229">
    <property type="entry name" value="sensory_box"/>
    <property type="match status" value="1"/>
</dbReference>
<dbReference type="PANTHER" id="PTHR47429">
    <property type="entry name" value="PROTEIN TWIN LOV 1"/>
    <property type="match status" value="1"/>
</dbReference>
<reference evidence="6" key="1">
    <citation type="submission" date="2019-03" db="EMBL/GenBank/DDBJ databases">
        <title>Flavobacterium sp.</title>
        <authorList>
            <person name="Kim H."/>
        </authorList>
    </citation>
    <scope>NUCLEOTIDE SEQUENCE [LARGE SCALE GENOMIC DNA]</scope>
    <source>
        <strain evidence="6">GS13</strain>
    </source>
</reference>
<evidence type="ECO:0000256" key="2">
    <source>
        <dbReference type="ARBA" id="ARBA00022643"/>
    </source>
</evidence>
<dbReference type="PROSITE" id="PS50112">
    <property type="entry name" value="PAS"/>
    <property type="match status" value="1"/>
</dbReference>
<dbReference type="SUPFAM" id="SSF55785">
    <property type="entry name" value="PYP-like sensor domain (PAS domain)"/>
    <property type="match status" value="1"/>
</dbReference>
<protein>
    <submittedName>
        <fullName evidence="5">PAS domain-containing protein</fullName>
    </submittedName>
</protein>
<keyword evidence="1" id="KW-0285">Flavoprotein</keyword>
<dbReference type="KEGG" id="fnk:E1750_11365"/>
<proteinExistence type="predicted"/>
<dbReference type="PANTHER" id="PTHR47429:SF2">
    <property type="entry name" value="PROTEIN TWIN LOV 1"/>
    <property type="match status" value="1"/>
</dbReference>
<dbReference type="Proteomes" id="UP000291124">
    <property type="component" value="Chromosome"/>
</dbReference>
<dbReference type="InterPro" id="IPR035965">
    <property type="entry name" value="PAS-like_dom_sf"/>
</dbReference>
<sequence>MMRNYDLASATYHSSLNLKCLPLTTWEFRKNAFYDAILFEKLQTNWSSKQDFLKQSEKENRELIVTDKNFKIVFVSKTISRISGYHKKEILGKSPAMFQGEETSEATKLKIKTAIKELKPFKEVVLNYRKNGDSYWCEIEAYPMFDKKGTFLNYIALEKIAS</sequence>
<keyword evidence="3" id="KW-0157">Chromophore</keyword>
<evidence type="ECO:0000313" key="5">
    <source>
        <dbReference type="EMBL" id="QBN19368.1"/>
    </source>
</evidence>
<evidence type="ECO:0000256" key="1">
    <source>
        <dbReference type="ARBA" id="ARBA00022630"/>
    </source>
</evidence>
<dbReference type="AlphaFoldDB" id="A0A4P6YB30"/>
<keyword evidence="6" id="KW-1185">Reference proteome</keyword>
<name>A0A4P6YB30_9FLAO</name>
<keyword evidence="2" id="KW-0288">FMN</keyword>
<feature type="domain" description="PAS" evidence="4">
    <location>
        <begin position="48"/>
        <end position="118"/>
    </location>
</feature>
<evidence type="ECO:0000313" key="6">
    <source>
        <dbReference type="Proteomes" id="UP000291124"/>
    </source>
</evidence>
<dbReference type="Pfam" id="PF13426">
    <property type="entry name" value="PAS_9"/>
    <property type="match status" value="1"/>
</dbReference>
<dbReference type="OrthoDB" id="5760647at2"/>
<dbReference type="InterPro" id="IPR000014">
    <property type="entry name" value="PAS"/>
</dbReference>
<dbReference type="EMBL" id="CP037933">
    <property type="protein sequence ID" value="QBN19368.1"/>
    <property type="molecule type" value="Genomic_DNA"/>
</dbReference>